<dbReference type="AlphaFoldDB" id="A0A2S2QE76"/>
<dbReference type="EMBL" id="GGMS01006289">
    <property type="protein sequence ID" value="MBY75492.1"/>
    <property type="molecule type" value="Transcribed_RNA"/>
</dbReference>
<sequence length="113" mass="12910">MIAAAVLNCTAKQILLLFAIVLTTCFLTRAEILWDNYKNSMTVDILHQHRTRCNDLTISFSDAMYNEALIAIEDHCIIIANLPLSHFDLHLPNRNASDLINPELNRELQYNIV</sequence>
<name>A0A2S2QE76_9HEMI</name>
<gene>
    <name evidence="1" type="ORF">g.46040</name>
</gene>
<evidence type="ECO:0000313" key="1">
    <source>
        <dbReference type="EMBL" id="MBY75492.1"/>
    </source>
</evidence>
<proteinExistence type="predicted"/>
<protein>
    <submittedName>
        <fullName evidence="1">Uncharacterized protein</fullName>
    </submittedName>
</protein>
<organism evidence="1">
    <name type="scientific">Sipha flava</name>
    <name type="common">yellow sugarcane aphid</name>
    <dbReference type="NCBI Taxonomy" id="143950"/>
    <lineage>
        <taxon>Eukaryota</taxon>
        <taxon>Metazoa</taxon>
        <taxon>Ecdysozoa</taxon>
        <taxon>Arthropoda</taxon>
        <taxon>Hexapoda</taxon>
        <taxon>Insecta</taxon>
        <taxon>Pterygota</taxon>
        <taxon>Neoptera</taxon>
        <taxon>Paraneoptera</taxon>
        <taxon>Hemiptera</taxon>
        <taxon>Sternorrhyncha</taxon>
        <taxon>Aphidomorpha</taxon>
        <taxon>Aphidoidea</taxon>
        <taxon>Aphididae</taxon>
        <taxon>Sipha</taxon>
    </lineage>
</organism>
<dbReference type="OrthoDB" id="6596361at2759"/>
<accession>A0A2S2QE76</accession>
<reference evidence="1" key="1">
    <citation type="submission" date="2018-04" db="EMBL/GenBank/DDBJ databases">
        <title>Transcriptome assembly of Sipha flava.</title>
        <authorList>
            <person name="Scully E.D."/>
            <person name="Geib S.M."/>
            <person name="Palmer N.A."/>
            <person name="Koch K."/>
            <person name="Bradshaw J."/>
            <person name="Heng-Moss T."/>
            <person name="Sarath G."/>
        </authorList>
    </citation>
    <scope>NUCLEOTIDE SEQUENCE</scope>
</reference>